<feature type="domain" description="Peptidase M4" evidence="10">
    <location>
        <begin position="325"/>
        <end position="479"/>
    </location>
</feature>
<protein>
    <recommendedName>
        <fullName evidence="8">Neutral metalloproteinase</fullName>
        <ecNumber evidence="8">3.4.24.-</ecNumber>
    </recommendedName>
</protein>
<evidence type="ECO:0000256" key="7">
    <source>
        <dbReference type="ARBA" id="ARBA00023049"/>
    </source>
</evidence>
<evidence type="ECO:0000256" key="1">
    <source>
        <dbReference type="ARBA" id="ARBA00009388"/>
    </source>
</evidence>
<dbReference type="GO" id="GO:0004222">
    <property type="term" value="F:metalloendopeptidase activity"/>
    <property type="evidence" value="ECO:0007669"/>
    <property type="project" value="UniProtKB-UniRule"/>
</dbReference>
<evidence type="ECO:0000256" key="8">
    <source>
        <dbReference type="RuleBase" id="RU366073"/>
    </source>
</evidence>
<evidence type="ECO:0000313" key="13">
    <source>
        <dbReference type="EMBL" id="NNF05239.1"/>
    </source>
</evidence>
<comment type="similarity">
    <text evidence="1 8">Belongs to the peptidase M4 family.</text>
</comment>
<evidence type="ECO:0000259" key="10">
    <source>
        <dbReference type="Pfam" id="PF01447"/>
    </source>
</evidence>
<evidence type="ECO:0000256" key="4">
    <source>
        <dbReference type="ARBA" id="ARBA00022729"/>
    </source>
</evidence>
<dbReference type="PRINTS" id="PR00730">
    <property type="entry name" value="THERMOLYSIN"/>
</dbReference>
<dbReference type="GO" id="GO:0006508">
    <property type="term" value="P:proteolysis"/>
    <property type="evidence" value="ECO:0007669"/>
    <property type="project" value="UniProtKB-KW"/>
</dbReference>
<dbReference type="InterPro" id="IPR027268">
    <property type="entry name" value="Peptidase_M4/M1_CTD_sf"/>
</dbReference>
<dbReference type="Proteomes" id="UP000547674">
    <property type="component" value="Unassembled WGS sequence"/>
</dbReference>
<dbReference type="InterPro" id="IPR023612">
    <property type="entry name" value="Peptidase_M4"/>
</dbReference>
<reference evidence="13 14" key="1">
    <citation type="submission" date="2020-03" db="EMBL/GenBank/DDBJ databases">
        <title>Metabolic flexibility allows generalist bacteria to become dominant in a frequently disturbed ecosystem.</title>
        <authorList>
            <person name="Chen Y.-J."/>
            <person name="Leung P.M."/>
            <person name="Bay S.K."/>
            <person name="Hugenholtz P."/>
            <person name="Kessler A.J."/>
            <person name="Shelley G."/>
            <person name="Waite D.W."/>
            <person name="Cook P.L."/>
            <person name="Greening C."/>
        </authorList>
    </citation>
    <scope>NUCLEOTIDE SEQUENCE [LARGE SCALE GENOMIC DNA]</scope>
    <source>
        <strain evidence="13">SS_bin_28</strain>
    </source>
</reference>
<dbReference type="InterPro" id="IPR011096">
    <property type="entry name" value="FTP_domain"/>
</dbReference>
<evidence type="ECO:0000256" key="6">
    <source>
        <dbReference type="ARBA" id="ARBA00022833"/>
    </source>
</evidence>
<keyword evidence="8" id="KW-0964">Secreted</keyword>
<dbReference type="Gene3D" id="3.10.170.10">
    <property type="match status" value="1"/>
</dbReference>
<feature type="compositionally biased region" description="Polar residues" evidence="9">
    <location>
        <begin position="48"/>
        <end position="59"/>
    </location>
</feature>
<organism evidence="13 14">
    <name type="scientific">Eiseniibacteriota bacterium</name>
    <dbReference type="NCBI Taxonomy" id="2212470"/>
    <lineage>
        <taxon>Bacteria</taxon>
        <taxon>Candidatus Eiseniibacteriota</taxon>
    </lineage>
</organism>
<comment type="subcellular location">
    <subcellularLocation>
        <location evidence="8">Secreted</location>
    </subcellularLocation>
</comment>
<dbReference type="GO" id="GO:0005576">
    <property type="term" value="C:extracellular region"/>
    <property type="evidence" value="ECO:0007669"/>
    <property type="project" value="UniProtKB-SubCell"/>
</dbReference>
<comment type="function">
    <text evidence="8">Extracellular zinc metalloprotease.</text>
</comment>
<evidence type="ECO:0000259" key="11">
    <source>
        <dbReference type="Pfam" id="PF02868"/>
    </source>
</evidence>
<dbReference type="EC" id="3.4.24.-" evidence="8"/>
<feature type="signal peptide" evidence="8">
    <location>
        <begin position="1"/>
        <end position="24"/>
    </location>
</feature>
<dbReference type="Gene3D" id="3.10.450.490">
    <property type="match status" value="1"/>
</dbReference>
<dbReference type="SUPFAM" id="SSF55486">
    <property type="entry name" value="Metalloproteases ('zincins'), catalytic domain"/>
    <property type="match status" value="1"/>
</dbReference>
<evidence type="ECO:0000256" key="9">
    <source>
        <dbReference type="SAM" id="MobiDB-lite"/>
    </source>
</evidence>
<evidence type="ECO:0000256" key="2">
    <source>
        <dbReference type="ARBA" id="ARBA00022670"/>
    </source>
</evidence>
<proteinExistence type="inferred from homology"/>
<feature type="domain" description="Peptidase M4 C-terminal" evidence="11">
    <location>
        <begin position="482"/>
        <end position="505"/>
    </location>
</feature>
<evidence type="ECO:0000259" key="12">
    <source>
        <dbReference type="Pfam" id="PF07504"/>
    </source>
</evidence>
<keyword evidence="6 8" id="KW-0862">Zinc</keyword>
<keyword evidence="7 8" id="KW-0482">Metalloprotease</keyword>
<keyword evidence="4 8" id="KW-0732">Signal</keyword>
<dbReference type="EMBL" id="JABDJR010000019">
    <property type="protein sequence ID" value="NNF05239.1"/>
    <property type="molecule type" value="Genomic_DNA"/>
</dbReference>
<comment type="cofactor">
    <cofactor evidence="8">
        <name>Zn(2+)</name>
        <dbReference type="ChEBI" id="CHEBI:29105"/>
    </cofactor>
</comment>
<accession>A0A7Y2H0S5</accession>
<dbReference type="Pfam" id="PF02868">
    <property type="entry name" value="Peptidase_M4_C"/>
    <property type="match status" value="1"/>
</dbReference>
<dbReference type="Pfam" id="PF01447">
    <property type="entry name" value="Peptidase_M4"/>
    <property type="match status" value="1"/>
</dbReference>
<keyword evidence="5 8" id="KW-0378">Hydrolase</keyword>
<dbReference type="Pfam" id="PF07504">
    <property type="entry name" value="FTP"/>
    <property type="match status" value="1"/>
</dbReference>
<dbReference type="PANTHER" id="PTHR33794:SF1">
    <property type="entry name" value="BACILLOLYSIN"/>
    <property type="match status" value="1"/>
</dbReference>
<feature type="chain" id="PRO_5031597454" description="Neutral metalloproteinase" evidence="8">
    <location>
        <begin position="25"/>
        <end position="509"/>
    </location>
</feature>
<comment type="caution">
    <text evidence="13">The sequence shown here is derived from an EMBL/GenBank/DDBJ whole genome shotgun (WGS) entry which is preliminary data.</text>
</comment>
<evidence type="ECO:0000313" key="14">
    <source>
        <dbReference type="Proteomes" id="UP000547674"/>
    </source>
</evidence>
<name>A0A7Y2H0S5_UNCEI</name>
<dbReference type="InterPro" id="IPR013856">
    <property type="entry name" value="Peptidase_M4_domain"/>
</dbReference>
<dbReference type="InterPro" id="IPR001570">
    <property type="entry name" value="Peptidase_M4_C_domain"/>
</dbReference>
<feature type="non-terminal residue" evidence="13">
    <location>
        <position position="509"/>
    </location>
</feature>
<feature type="domain" description="FTP" evidence="12">
    <location>
        <begin position="195"/>
        <end position="232"/>
    </location>
</feature>
<dbReference type="Gene3D" id="1.10.390.10">
    <property type="entry name" value="Neutral Protease Domain 2"/>
    <property type="match status" value="1"/>
</dbReference>
<dbReference type="PANTHER" id="PTHR33794">
    <property type="entry name" value="BACILLOLYSIN"/>
    <property type="match status" value="1"/>
</dbReference>
<keyword evidence="2 8" id="KW-0645">Protease</keyword>
<feature type="region of interest" description="Disordered" evidence="9">
    <location>
        <begin position="39"/>
        <end position="76"/>
    </location>
</feature>
<sequence>MRRLFISSTLAVAVALSALSVAEAGPRPETLPRTLEVKSNPAAPTKGAVQNQANSTASSAREKFRNKKALRLSDGDPQVLAEERRLEVRHRLNVQRQQEQNGVTGDHLNFLQDTQAVEDFSRLLSENGSRLGLQWNAKLGTPRHLSGTFVSKKPSEQRFTDRERAMGFLNDYKKLLRLEDPKTELIAFLETRSHQGFGAIRYQQRFNGIEIWGHDLVVRLTPQGDVMGMSGHYRPTPTHLPTVPVVPSIRAEQTAIQTLAAEAGRTVNVSEPASLMYLPRGDKLVLAWRAEVTSGLDYRVEAFVDATTGEFIRSINMIHTDNVVGSGTDLFGQNQTLNVWEDSGTFYMINSTKSMFDNSSNPPNEGKGIIHLIDAQNMQGEQLFHVSSNNANNWAQANAVTAASFASEVFDYYQQRFSRNSIDDKGMNMQLVVNFDNNFNNAFWNGTFMVFGNGDGNQFSDLAGSLDVTAHEMSHGVVEHTANLVYEFESGALNESFADVFGVSTDFFV</sequence>
<gene>
    <name evidence="13" type="ORF">HKN21_00630</name>
</gene>
<dbReference type="AlphaFoldDB" id="A0A7Y2H0S5"/>
<evidence type="ECO:0000256" key="3">
    <source>
        <dbReference type="ARBA" id="ARBA00022723"/>
    </source>
</evidence>
<evidence type="ECO:0000256" key="5">
    <source>
        <dbReference type="ARBA" id="ARBA00022801"/>
    </source>
</evidence>
<keyword evidence="3" id="KW-0479">Metal-binding</keyword>
<dbReference type="GO" id="GO:0046872">
    <property type="term" value="F:metal ion binding"/>
    <property type="evidence" value="ECO:0007669"/>
    <property type="project" value="UniProtKB-UniRule"/>
</dbReference>
<dbReference type="InterPro" id="IPR050728">
    <property type="entry name" value="Zinc_Metalloprotease_M4"/>
</dbReference>